<name>A0A200PSU6_MACCD</name>
<dbReference type="OMA" id="EAEEECY"/>
<keyword evidence="4" id="KW-1185">Reference proteome</keyword>
<dbReference type="PANTHER" id="PTHR33127">
    <property type="entry name" value="TRANSMEMBRANE PROTEIN"/>
    <property type="match status" value="1"/>
</dbReference>
<reference evidence="3 4" key="1">
    <citation type="journal article" date="2017" name="Mol. Plant">
        <title>The Genome of Medicinal Plant Macleaya cordata Provides New Insights into Benzylisoquinoline Alkaloids Metabolism.</title>
        <authorList>
            <person name="Liu X."/>
            <person name="Liu Y."/>
            <person name="Huang P."/>
            <person name="Ma Y."/>
            <person name="Qing Z."/>
            <person name="Tang Q."/>
            <person name="Cao H."/>
            <person name="Cheng P."/>
            <person name="Zheng Y."/>
            <person name="Yuan Z."/>
            <person name="Zhou Y."/>
            <person name="Liu J."/>
            <person name="Tang Z."/>
            <person name="Zhuo Y."/>
            <person name="Zhang Y."/>
            <person name="Yu L."/>
            <person name="Huang J."/>
            <person name="Yang P."/>
            <person name="Peng Q."/>
            <person name="Zhang J."/>
            <person name="Jiang W."/>
            <person name="Zhang Z."/>
            <person name="Lin K."/>
            <person name="Ro D.K."/>
            <person name="Chen X."/>
            <person name="Xiong X."/>
            <person name="Shang Y."/>
            <person name="Huang S."/>
            <person name="Zeng J."/>
        </authorList>
    </citation>
    <scope>NUCLEOTIDE SEQUENCE [LARGE SCALE GENOMIC DNA]</scope>
    <source>
        <strain evidence="4">cv. BLH2017</strain>
        <tissue evidence="3">Root</tissue>
    </source>
</reference>
<dbReference type="InParanoid" id="A0A200PSU6"/>
<comment type="caution">
    <text evidence="3">The sequence shown here is derived from an EMBL/GenBank/DDBJ whole genome shotgun (WGS) entry which is preliminary data.</text>
</comment>
<evidence type="ECO:0000259" key="2">
    <source>
        <dbReference type="Pfam" id="PF03478"/>
    </source>
</evidence>
<evidence type="ECO:0000256" key="1">
    <source>
        <dbReference type="SAM" id="MobiDB-lite"/>
    </source>
</evidence>
<dbReference type="SUPFAM" id="SSF50969">
    <property type="entry name" value="YVTN repeat-like/Quinoprotein amine dehydrogenase"/>
    <property type="match status" value="1"/>
</dbReference>
<dbReference type="InterPro" id="IPR011044">
    <property type="entry name" value="Quino_amine_DH_bsu"/>
</dbReference>
<feature type="compositionally biased region" description="Basic and acidic residues" evidence="1">
    <location>
        <begin position="7"/>
        <end position="19"/>
    </location>
</feature>
<feature type="domain" description="KIB1-4 beta-propeller" evidence="2">
    <location>
        <begin position="480"/>
        <end position="722"/>
    </location>
</feature>
<dbReference type="InterPro" id="IPR005174">
    <property type="entry name" value="KIB1-4_b-propeller"/>
</dbReference>
<dbReference type="Proteomes" id="UP000195402">
    <property type="component" value="Unassembled WGS sequence"/>
</dbReference>
<evidence type="ECO:0000313" key="4">
    <source>
        <dbReference type="Proteomes" id="UP000195402"/>
    </source>
</evidence>
<dbReference type="PANTHER" id="PTHR33127:SF5">
    <property type="entry name" value="TRANSMEMBRANE PROTEIN"/>
    <property type="match status" value="1"/>
</dbReference>
<feature type="region of interest" description="Disordered" evidence="1">
    <location>
        <begin position="1"/>
        <end position="27"/>
    </location>
</feature>
<dbReference type="STRING" id="56857.A0A200PSU6"/>
<accession>A0A200PSU6</accession>
<dbReference type="Pfam" id="PF03478">
    <property type="entry name" value="Beta-prop_KIB1-4"/>
    <property type="match status" value="2"/>
</dbReference>
<dbReference type="FunCoup" id="A0A200PSU6">
    <property type="interactions" value="873"/>
</dbReference>
<organism evidence="3 4">
    <name type="scientific">Macleaya cordata</name>
    <name type="common">Five-seeded plume-poppy</name>
    <name type="synonym">Bocconia cordata</name>
    <dbReference type="NCBI Taxonomy" id="56857"/>
    <lineage>
        <taxon>Eukaryota</taxon>
        <taxon>Viridiplantae</taxon>
        <taxon>Streptophyta</taxon>
        <taxon>Embryophyta</taxon>
        <taxon>Tracheophyta</taxon>
        <taxon>Spermatophyta</taxon>
        <taxon>Magnoliopsida</taxon>
        <taxon>Ranunculales</taxon>
        <taxon>Papaveraceae</taxon>
        <taxon>Papaveroideae</taxon>
        <taxon>Macleaya</taxon>
    </lineage>
</organism>
<dbReference type="EMBL" id="MVGT01004138">
    <property type="protein sequence ID" value="OVA01301.1"/>
    <property type="molecule type" value="Genomic_DNA"/>
</dbReference>
<sequence length="771" mass="88065">MGKKKLSAAERSERRRPPDPRASPWLVYPHGEGKKDQTFYNHCEPNNEKTYRKCLPEISGKSFWQSPADQGWLIVLYKDVEDDGQSSNFSSQWKLGDCFLWNPVSLETIQLPNLLPWINKNTKYHIRDSVLSSPPSNSDGNSMAFFLFAGDERPEYILLCCRPGVDKQWKAVAFPIGKGIVRGVFCFEGKLHISCYYDGHIEIDPFGNKKPVTVKWLNASHQPLYSVLGKSTPFVDHFVVSRDEIFRVVRIFHPLTVNKEIVTIEIFRMDFSLMSWVKVESLGDHVLFIGKCTTASCVAAEMGLTRGCVFFTQPNDKSLYTFDLEGDSISVVVPCPNLPTPWSSPDWVMMPTVTRVADGRRAEDILNDVEESIITEAMENKCSINVNEEEESQKTNGGELEESAWGILNEAILVWISSFLHPVDRIHFRSVCQAHRSAVPAVNWRTTSTDIIQTTSLSPWLVFSKKNDPIYNFIDPMHNNEKYHMNLSEFLLDAKIRFSKGGWLLMSSGKKTVFFFNPFTRERIQLPDLPGRYEYMFCGISFSSLPTSADCVVFAITEWGEDAVFIFFISRGDASWSFRIFNNTRMPSSEKCMEFVPWFNTPVFYNGGFYCLDYDGTLGVFDLEDNFSWKVLANPEQPCNSVYQSFLVECEGKLLSVFLGHIGSQVRIYRLDSSKMVWVKVKNLGKHMLCISHSSCISAIAPNSCMENKIYFSRFHGEGILFYSLDTGRYHSLGSQHSAQDFHNTKKQLNCSWIEPNWSRTTGQELDWLSI</sequence>
<gene>
    <name evidence="3" type="ORF">BVC80_8793g11</name>
</gene>
<dbReference type="OrthoDB" id="1863935at2759"/>
<evidence type="ECO:0000313" key="3">
    <source>
        <dbReference type="EMBL" id="OVA01301.1"/>
    </source>
</evidence>
<feature type="domain" description="KIB1-4 beta-propeller" evidence="2">
    <location>
        <begin position="46"/>
        <end position="318"/>
    </location>
</feature>
<proteinExistence type="predicted"/>
<dbReference type="AlphaFoldDB" id="A0A200PSU6"/>
<protein>
    <recommendedName>
        <fullName evidence="2">KIB1-4 beta-propeller domain-containing protein</fullName>
    </recommendedName>
</protein>